<gene>
    <name evidence="3" type="ORF">ACEWY4_013387</name>
</gene>
<dbReference type="EMBL" id="JBHFQA010000011">
    <property type="protein sequence ID" value="KAL2091124.1"/>
    <property type="molecule type" value="Genomic_DNA"/>
</dbReference>
<feature type="region of interest" description="Disordered" evidence="1">
    <location>
        <begin position="100"/>
        <end position="147"/>
    </location>
</feature>
<protein>
    <recommendedName>
        <fullName evidence="2">Borealin N-terminal domain-containing protein</fullName>
    </recommendedName>
</protein>
<dbReference type="Pfam" id="PF10444">
    <property type="entry name" value="Nbl1_Borealin_N"/>
    <property type="match status" value="1"/>
</dbReference>
<dbReference type="InterPro" id="IPR018851">
    <property type="entry name" value="Borealin_N"/>
</dbReference>
<accession>A0ABD1JWB0</accession>
<name>A0ABD1JWB0_9TELE</name>
<feature type="region of interest" description="Disordered" evidence="1">
    <location>
        <begin position="1"/>
        <end position="31"/>
    </location>
</feature>
<dbReference type="AlphaFoldDB" id="A0ABD1JWB0"/>
<dbReference type="Proteomes" id="UP001591681">
    <property type="component" value="Unassembled WGS sequence"/>
</dbReference>
<evidence type="ECO:0000256" key="1">
    <source>
        <dbReference type="SAM" id="MobiDB-lite"/>
    </source>
</evidence>
<reference evidence="3 4" key="1">
    <citation type="submission" date="2024-09" db="EMBL/GenBank/DDBJ databases">
        <title>A chromosome-level genome assembly of Gray's grenadier anchovy, Coilia grayii.</title>
        <authorList>
            <person name="Fu Z."/>
        </authorList>
    </citation>
    <scope>NUCLEOTIDE SEQUENCE [LARGE SCALE GENOMIC DNA]</scope>
    <source>
        <strain evidence="3">G4</strain>
        <tissue evidence="3">Muscle</tissue>
    </source>
</reference>
<feature type="compositionally biased region" description="Basic residues" evidence="1">
    <location>
        <begin position="109"/>
        <end position="118"/>
    </location>
</feature>
<keyword evidence="4" id="KW-1185">Reference proteome</keyword>
<evidence type="ECO:0000313" key="3">
    <source>
        <dbReference type="EMBL" id="KAL2091124.1"/>
    </source>
</evidence>
<evidence type="ECO:0000259" key="2">
    <source>
        <dbReference type="Pfam" id="PF10444"/>
    </source>
</evidence>
<evidence type="ECO:0000313" key="4">
    <source>
        <dbReference type="Proteomes" id="UP001591681"/>
    </source>
</evidence>
<proteinExistence type="predicted"/>
<dbReference type="Gene3D" id="6.10.250.1900">
    <property type="match status" value="1"/>
</dbReference>
<sequence length="247" mass="27407">MPRRRKGTHDKNSDVQDEDQPSQEQKRQMLQRKTELFIQQFEKEAEARLNELGSKLQNLVATINRAFDVLPMQTPQSVSNTLLKDAIADGPVGDVTIALETQSPEIRKPLSRKPSKKGKMSEPPQNTPKRATSGRGRRGKTRSLEANGRQTLRCATTVGSKRTLPRIAKPGDQSCTVPIARPVSKSFGLGSLRLVSDSAVVVKTSLGETLLIENKEDLELAKVDDVAAHNIKRIRDLMTHFCDAMDM</sequence>
<feature type="domain" description="Borealin N-terminal" evidence="2">
    <location>
        <begin position="34"/>
        <end position="85"/>
    </location>
</feature>
<comment type="caution">
    <text evidence="3">The sequence shown here is derived from an EMBL/GenBank/DDBJ whole genome shotgun (WGS) entry which is preliminary data.</text>
</comment>
<organism evidence="3 4">
    <name type="scientific">Coilia grayii</name>
    <name type="common">Gray's grenadier anchovy</name>
    <dbReference type="NCBI Taxonomy" id="363190"/>
    <lineage>
        <taxon>Eukaryota</taxon>
        <taxon>Metazoa</taxon>
        <taxon>Chordata</taxon>
        <taxon>Craniata</taxon>
        <taxon>Vertebrata</taxon>
        <taxon>Euteleostomi</taxon>
        <taxon>Actinopterygii</taxon>
        <taxon>Neopterygii</taxon>
        <taxon>Teleostei</taxon>
        <taxon>Clupei</taxon>
        <taxon>Clupeiformes</taxon>
        <taxon>Clupeoidei</taxon>
        <taxon>Engraulidae</taxon>
        <taxon>Coilinae</taxon>
        <taxon>Coilia</taxon>
    </lineage>
</organism>